<sequence>MSMMTVAETAPGALPTDFRSVADLRRAVAAHFTARGMGPDELGAEHFAHLVDEAETGVVRFERARLRRR</sequence>
<dbReference type="AlphaFoldDB" id="A0A7K3WHG5"/>
<proteinExistence type="predicted"/>
<evidence type="ECO:0000313" key="1">
    <source>
        <dbReference type="EMBL" id="NEL55329.1"/>
    </source>
</evidence>
<evidence type="ECO:0000313" key="2">
    <source>
        <dbReference type="Proteomes" id="UP000470470"/>
    </source>
</evidence>
<name>A0A7K3WHG5_9ACTN</name>
<protein>
    <submittedName>
        <fullName evidence="1">Uncharacterized protein</fullName>
    </submittedName>
</protein>
<dbReference type="EMBL" id="JAAGWK010000021">
    <property type="protein sequence ID" value="NEL55329.1"/>
    <property type="molecule type" value="Genomic_DNA"/>
</dbReference>
<dbReference type="Proteomes" id="UP000470470">
    <property type="component" value="Unassembled WGS sequence"/>
</dbReference>
<reference evidence="1 2" key="1">
    <citation type="submission" date="2020-02" db="EMBL/GenBank/DDBJ databases">
        <title>The whole genome sequence of CPCC 205119.</title>
        <authorList>
            <person name="Jiang Z."/>
        </authorList>
    </citation>
    <scope>NUCLEOTIDE SEQUENCE [LARGE SCALE GENOMIC DNA]</scope>
    <source>
        <strain evidence="1 2">CPCC 205119</strain>
    </source>
</reference>
<accession>A0A7K3WHG5</accession>
<keyword evidence="2" id="KW-1185">Reference proteome</keyword>
<organism evidence="1 2">
    <name type="scientific">Goekera deserti</name>
    <dbReference type="NCBI Taxonomy" id="2497753"/>
    <lineage>
        <taxon>Bacteria</taxon>
        <taxon>Bacillati</taxon>
        <taxon>Actinomycetota</taxon>
        <taxon>Actinomycetes</taxon>
        <taxon>Geodermatophilales</taxon>
        <taxon>Geodermatophilaceae</taxon>
        <taxon>Goekera</taxon>
    </lineage>
</organism>
<comment type="caution">
    <text evidence="1">The sequence shown here is derived from an EMBL/GenBank/DDBJ whole genome shotgun (WGS) entry which is preliminary data.</text>
</comment>
<gene>
    <name evidence="1" type="ORF">G1H19_15160</name>
</gene>
<dbReference type="RefSeq" id="WP_152731891.1">
    <property type="nucleotide sequence ID" value="NZ_JAABOZ010000012.1"/>
</dbReference>